<dbReference type="AlphaFoldDB" id="A0AAV5X318"/>
<dbReference type="GO" id="GO:0043565">
    <property type="term" value="F:sequence-specific DNA binding"/>
    <property type="evidence" value="ECO:0007669"/>
    <property type="project" value="TreeGrafter"/>
</dbReference>
<feature type="compositionally biased region" description="Low complexity" evidence="8">
    <location>
        <begin position="226"/>
        <end position="239"/>
    </location>
</feature>
<protein>
    <submittedName>
        <fullName evidence="12">Uncharacterized protein</fullName>
    </submittedName>
</protein>
<proteinExistence type="inferred from homology"/>
<comment type="caution">
    <text evidence="12">The sequence shown here is derived from an EMBL/GenBank/DDBJ whole genome shotgun (WGS) entry which is preliminary data.</text>
</comment>
<dbReference type="Pfam" id="PF13888">
    <property type="entry name" value="MRF_C2"/>
    <property type="match status" value="1"/>
</dbReference>
<accession>A0AAV5X318</accession>
<dbReference type="InterPro" id="IPR030392">
    <property type="entry name" value="S74_ICA"/>
</dbReference>
<dbReference type="GO" id="GO:0016540">
    <property type="term" value="P:protein autoprocessing"/>
    <property type="evidence" value="ECO:0007669"/>
    <property type="project" value="TreeGrafter"/>
</dbReference>
<dbReference type="GO" id="GO:0005789">
    <property type="term" value="C:endoplasmic reticulum membrane"/>
    <property type="evidence" value="ECO:0007669"/>
    <property type="project" value="TreeGrafter"/>
</dbReference>
<name>A0AAV5X318_9BILA</name>
<dbReference type="InterPro" id="IPR024061">
    <property type="entry name" value="NDT80_DNA-bd_dom"/>
</dbReference>
<dbReference type="Pfam" id="PF13884">
    <property type="entry name" value="Peptidase_S74"/>
    <property type="match status" value="1"/>
</dbReference>
<gene>
    <name evidence="12" type="ORF">PFISCL1PPCAC_27591</name>
</gene>
<dbReference type="GO" id="GO:0045893">
    <property type="term" value="P:positive regulation of DNA-templated transcription"/>
    <property type="evidence" value="ECO:0007669"/>
    <property type="project" value="TreeGrafter"/>
</dbReference>
<dbReference type="PANTHER" id="PTHR13029:SF18">
    <property type="entry name" value="MYELIN REGULATORY FACTOR HOMOLOG 1"/>
    <property type="match status" value="1"/>
</dbReference>
<evidence type="ECO:0000256" key="9">
    <source>
        <dbReference type="SAM" id="Phobius"/>
    </source>
</evidence>
<evidence type="ECO:0000256" key="8">
    <source>
        <dbReference type="SAM" id="MobiDB-lite"/>
    </source>
</evidence>
<dbReference type="SUPFAM" id="SSF49417">
    <property type="entry name" value="p53-like transcription factors"/>
    <property type="match status" value="1"/>
</dbReference>
<dbReference type="Pfam" id="PF05224">
    <property type="entry name" value="NDT80_PhoG"/>
    <property type="match status" value="1"/>
</dbReference>
<feature type="DNA-binding region" description="NDT80" evidence="7">
    <location>
        <begin position="219"/>
        <end position="488"/>
    </location>
</feature>
<dbReference type="InterPro" id="IPR008967">
    <property type="entry name" value="p53-like_TF_DNA-bd_sf"/>
</dbReference>
<keyword evidence="6 9" id="KW-0472">Membrane</keyword>
<dbReference type="InterPro" id="IPR051577">
    <property type="entry name" value="MRF-like"/>
</dbReference>
<evidence type="ECO:0000256" key="7">
    <source>
        <dbReference type="PROSITE-ProRule" id="PRU00850"/>
    </source>
</evidence>
<reference evidence="12" key="1">
    <citation type="submission" date="2023-10" db="EMBL/GenBank/DDBJ databases">
        <title>Genome assembly of Pristionchus species.</title>
        <authorList>
            <person name="Yoshida K."/>
            <person name="Sommer R.J."/>
        </authorList>
    </citation>
    <scope>NUCLEOTIDE SEQUENCE</scope>
    <source>
        <strain evidence="12">RS5133</strain>
    </source>
</reference>
<evidence type="ECO:0000256" key="2">
    <source>
        <dbReference type="ARBA" id="ARBA00008221"/>
    </source>
</evidence>
<comment type="subcellular location">
    <subcellularLocation>
        <location evidence="1">Membrane</location>
        <topology evidence="1">Single-pass membrane protein</topology>
    </subcellularLocation>
</comment>
<feature type="non-terminal residue" evidence="12">
    <location>
        <position position="1"/>
    </location>
</feature>
<organism evidence="12 13">
    <name type="scientific">Pristionchus fissidentatus</name>
    <dbReference type="NCBI Taxonomy" id="1538716"/>
    <lineage>
        <taxon>Eukaryota</taxon>
        <taxon>Metazoa</taxon>
        <taxon>Ecdysozoa</taxon>
        <taxon>Nematoda</taxon>
        <taxon>Chromadorea</taxon>
        <taxon>Rhabditida</taxon>
        <taxon>Rhabditina</taxon>
        <taxon>Diplogasteromorpha</taxon>
        <taxon>Diplogasteroidea</taxon>
        <taxon>Neodiplogasteridae</taxon>
        <taxon>Pristionchus</taxon>
    </lineage>
</organism>
<keyword evidence="13" id="KW-1185">Reference proteome</keyword>
<dbReference type="PANTHER" id="PTHR13029">
    <property type="match status" value="1"/>
</dbReference>
<dbReference type="InterPro" id="IPR025719">
    <property type="entry name" value="MYRF_C2"/>
</dbReference>
<dbReference type="Proteomes" id="UP001432322">
    <property type="component" value="Unassembled WGS sequence"/>
</dbReference>
<feature type="compositionally biased region" description="Low complexity" evidence="8">
    <location>
        <begin position="74"/>
        <end position="92"/>
    </location>
</feature>
<keyword evidence="3 9" id="KW-0812">Transmembrane</keyword>
<keyword evidence="4 9" id="KW-1133">Transmembrane helix</keyword>
<evidence type="ECO:0000313" key="12">
    <source>
        <dbReference type="EMBL" id="GMT36294.1"/>
    </source>
</evidence>
<feature type="region of interest" description="Disordered" evidence="8">
    <location>
        <begin position="57"/>
        <end position="92"/>
    </location>
</feature>
<dbReference type="GO" id="GO:0003700">
    <property type="term" value="F:DNA-binding transcription factor activity"/>
    <property type="evidence" value="ECO:0007669"/>
    <property type="project" value="UniProtKB-UniRule"/>
</dbReference>
<feature type="compositionally biased region" description="Low complexity" evidence="8">
    <location>
        <begin position="704"/>
        <end position="715"/>
    </location>
</feature>
<evidence type="ECO:0000256" key="5">
    <source>
        <dbReference type="ARBA" id="ARBA00023125"/>
    </source>
</evidence>
<dbReference type="Gene3D" id="2.60.40.1390">
    <property type="entry name" value="NDT80 DNA-binding domain"/>
    <property type="match status" value="1"/>
</dbReference>
<evidence type="ECO:0000256" key="1">
    <source>
        <dbReference type="ARBA" id="ARBA00004167"/>
    </source>
</evidence>
<feature type="region of interest" description="Disordered" evidence="8">
    <location>
        <begin position="17"/>
        <end position="36"/>
    </location>
</feature>
<feature type="region of interest" description="Disordered" evidence="8">
    <location>
        <begin position="694"/>
        <end position="715"/>
    </location>
</feature>
<sequence length="1042" mass="115628">QHLQHLQQAQIHQHPHNMAGMNNMHPQQHHQQQQLNNNRNHVQVAVDNHMAAAGRQALPGSSRLPDSPPITDVSAGSSGSPSSSNSGNSPYSPDNYGNYSVISGHNGNNGGLILGVNDLALAGQDGGMLDALQMMPQTGIPANGRHQQMQNYMHSPFESAPNQMSPVEMAMRNGQHPQYQQQPMGNGGYGNMDIYGEMLDGGMEAANMGRMDAPSRKRPRNSNHKMMQQMQQQQQPQPQLIFDRSRVKPDPITVYPPQPSSRFAPTPGVVMASSPIGGESYLDEEFRNELPSVIKFTRFNEETWQTLLDENHTELRQIQVHVVADKGFNYTPMDKCFVNQKKNHFQVSVNIEANDENPAAFVVVNGEIKRIVQMSLSFCGIKAEMPTSEIAIKQSQGDRKPGPHDPVVLSMIPPRQLTKVTVPRLHFSETTMNNQRKNNKPNPDQKYFLLVVKLLVTSEDGGIHLVQAHASEKVIVRTFHHQATNPGQFEQPEADVQWQKANGLLFSNNPVSIGTHEALGGALNVAGDIVLMGNLQQPSDIRLKENIINLDKNQAMERLNKLRIVQYDYKEEVAKKLGMSEQSRHRFGIIAQELNQIHPESVNKDGEFMVVDENRMFYDNLAALQGMSEMHKNLEGKIDGRVDDMQKALGKIFRRKQTDAISVISEDSGLAHNKALSTSRFSLASAFKREIAKQQKQEGCRNPSCSKSGHSSHCSSKLTQGTIVTLVVVMAICLLSMSALYVLDWHHRNYGIHSIVSPAKTGEDDGLGMMKKTIMMPRDQPGAPPLHDMCLHGACRTFCCDKKETYATEKRHGGFDLNSIDNIVPLHGSSSRAFLAAITGMEKVTPTAFFPKPLFSGTRFEIEGMNMTIDSRYCTERSCNEKKGRYHLFVPISPYMPTTPVMLRITPPAGMFVQSCGHMLDFHEEECPAEGGSMHFTLNMPTALEVERNLFEVSAGSYKRSGYRFRVGTNTESCFGSEERFRSSFEEYNLIFYRACGDPPNDVAIEIENERDFGVLPGKMTGRVAAPAASAAAPEATPATAA</sequence>
<feature type="compositionally biased region" description="Low complexity" evidence="8">
    <location>
        <begin position="22"/>
        <end position="36"/>
    </location>
</feature>
<evidence type="ECO:0000256" key="3">
    <source>
        <dbReference type="ARBA" id="ARBA00022692"/>
    </source>
</evidence>
<evidence type="ECO:0000259" key="11">
    <source>
        <dbReference type="PROSITE" id="PS51688"/>
    </source>
</evidence>
<evidence type="ECO:0000256" key="4">
    <source>
        <dbReference type="ARBA" id="ARBA00022989"/>
    </source>
</evidence>
<evidence type="ECO:0000259" key="10">
    <source>
        <dbReference type="PROSITE" id="PS51517"/>
    </source>
</evidence>
<feature type="region of interest" description="Disordered" evidence="8">
    <location>
        <begin position="210"/>
        <end position="239"/>
    </location>
</feature>
<evidence type="ECO:0000256" key="6">
    <source>
        <dbReference type="ARBA" id="ARBA00023136"/>
    </source>
</evidence>
<feature type="domain" description="Peptidase S74" evidence="11">
    <location>
        <begin position="539"/>
        <end position="638"/>
    </location>
</feature>
<evidence type="ECO:0000313" key="13">
    <source>
        <dbReference type="Proteomes" id="UP001432322"/>
    </source>
</evidence>
<comment type="similarity">
    <text evidence="2">Belongs to the MRF family.</text>
</comment>
<dbReference type="PROSITE" id="PS51517">
    <property type="entry name" value="NDT80"/>
    <property type="match status" value="1"/>
</dbReference>
<dbReference type="PROSITE" id="PS51688">
    <property type="entry name" value="ICA"/>
    <property type="match status" value="1"/>
</dbReference>
<dbReference type="InterPro" id="IPR037141">
    <property type="entry name" value="NDT80_DNA-bd_dom_sf"/>
</dbReference>
<feature type="transmembrane region" description="Helical" evidence="9">
    <location>
        <begin position="723"/>
        <end position="743"/>
    </location>
</feature>
<dbReference type="GO" id="GO:0005634">
    <property type="term" value="C:nucleus"/>
    <property type="evidence" value="ECO:0007669"/>
    <property type="project" value="TreeGrafter"/>
</dbReference>
<dbReference type="EMBL" id="BTSY01000007">
    <property type="protein sequence ID" value="GMT36294.1"/>
    <property type="molecule type" value="Genomic_DNA"/>
</dbReference>
<keyword evidence="5 7" id="KW-0238">DNA-binding</keyword>
<feature type="domain" description="NDT80" evidence="10">
    <location>
        <begin position="219"/>
        <end position="488"/>
    </location>
</feature>